<dbReference type="InterPro" id="IPR002015">
    <property type="entry name" value="Proteasome/cyclosome_rpt"/>
</dbReference>
<evidence type="ECO:0000313" key="3">
    <source>
        <dbReference type="Proteomes" id="UP001164929"/>
    </source>
</evidence>
<dbReference type="PANTHER" id="PTHR10943">
    <property type="entry name" value="26S PROTEASOME NON-ATPASE REGULATORY SUBUNIT"/>
    <property type="match status" value="1"/>
</dbReference>
<dbReference type="GO" id="GO:0043161">
    <property type="term" value="P:proteasome-mediated ubiquitin-dependent protein catabolic process"/>
    <property type="evidence" value="ECO:0007669"/>
    <property type="project" value="TreeGrafter"/>
</dbReference>
<keyword evidence="3" id="KW-1185">Reference proteome</keyword>
<proteinExistence type="predicted"/>
<dbReference type="GO" id="GO:0005634">
    <property type="term" value="C:nucleus"/>
    <property type="evidence" value="ECO:0007669"/>
    <property type="project" value="TreeGrafter"/>
</dbReference>
<evidence type="ECO:0000256" key="1">
    <source>
        <dbReference type="ARBA" id="ARBA00022737"/>
    </source>
</evidence>
<protein>
    <submittedName>
        <fullName evidence="2">Uncharacterized protein</fullName>
    </submittedName>
</protein>
<organism evidence="2 3">
    <name type="scientific">Populus alba x Populus x berolinensis</name>
    <dbReference type="NCBI Taxonomy" id="444605"/>
    <lineage>
        <taxon>Eukaryota</taxon>
        <taxon>Viridiplantae</taxon>
        <taxon>Streptophyta</taxon>
        <taxon>Embryophyta</taxon>
        <taxon>Tracheophyta</taxon>
        <taxon>Spermatophyta</taxon>
        <taxon>Magnoliopsida</taxon>
        <taxon>eudicotyledons</taxon>
        <taxon>Gunneridae</taxon>
        <taxon>Pentapetalae</taxon>
        <taxon>rosids</taxon>
        <taxon>fabids</taxon>
        <taxon>Malpighiales</taxon>
        <taxon>Salicaceae</taxon>
        <taxon>Saliceae</taxon>
        <taxon>Populus</taxon>
    </lineage>
</organism>
<dbReference type="GO" id="GO:0008540">
    <property type="term" value="C:proteasome regulatory particle, base subcomplex"/>
    <property type="evidence" value="ECO:0007669"/>
    <property type="project" value="TreeGrafter"/>
</dbReference>
<comment type="caution">
    <text evidence="2">The sequence shown here is derived from an EMBL/GenBank/DDBJ whole genome shotgun (WGS) entry which is preliminary data.</text>
</comment>
<gene>
    <name evidence="2" type="ORF">NC653_011869</name>
</gene>
<keyword evidence="1" id="KW-0677">Repeat</keyword>
<dbReference type="Pfam" id="PF01851">
    <property type="entry name" value="PC_rep"/>
    <property type="match status" value="1"/>
</dbReference>
<dbReference type="PANTHER" id="PTHR10943:SF2">
    <property type="entry name" value="26S PROTEASOME NON-ATPASE REGULATORY SUBUNIT 1"/>
    <property type="match status" value="1"/>
</dbReference>
<dbReference type="Gene3D" id="1.25.10.10">
    <property type="entry name" value="Leucine-rich Repeat Variant"/>
    <property type="match status" value="1"/>
</dbReference>
<dbReference type="Proteomes" id="UP001164929">
    <property type="component" value="Chromosome 4"/>
</dbReference>
<name>A0AAD6R3H1_9ROSI</name>
<accession>A0AAD6R3H1</accession>
<evidence type="ECO:0000313" key="2">
    <source>
        <dbReference type="EMBL" id="KAJ7001589.1"/>
    </source>
</evidence>
<sequence>MILESYNPHVRYGAALALGISRAGTCLSDAISLLEPLTSDAVDFVCQGAFIALEMVMVQMNGASDSRGATFRQGYMSKMEAILASGILNAGGRNVTTRLLSKTKHDKVAAVVGLAVF</sequence>
<reference evidence="2 3" key="1">
    <citation type="journal article" date="2023" name="Mol. Ecol. Resour.">
        <title>Chromosome-level genome assembly of a triploid poplar Populus alba 'Berolinensis'.</title>
        <authorList>
            <person name="Chen S."/>
            <person name="Yu Y."/>
            <person name="Wang X."/>
            <person name="Wang S."/>
            <person name="Zhang T."/>
            <person name="Zhou Y."/>
            <person name="He R."/>
            <person name="Meng N."/>
            <person name="Wang Y."/>
            <person name="Liu W."/>
            <person name="Liu Z."/>
            <person name="Liu J."/>
            <person name="Guo Q."/>
            <person name="Huang H."/>
            <person name="Sederoff R.R."/>
            <person name="Wang G."/>
            <person name="Qu G."/>
            <person name="Chen S."/>
        </authorList>
    </citation>
    <scope>NUCLEOTIDE SEQUENCE [LARGE SCALE GENOMIC DNA]</scope>
    <source>
        <strain evidence="2">SC-2020</strain>
    </source>
</reference>
<dbReference type="GO" id="GO:0034515">
    <property type="term" value="C:proteasome storage granule"/>
    <property type="evidence" value="ECO:0007669"/>
    <property type="project" value="TreeGrafter"/>
</dbReference>
<dbReference type="EMBL" id="JAQIZT010000004">
    <property type="protein sequence ID" value="KAJ7001589.1"/>
    <property type="molecule type" value="Genomic_DNA"/>
</dbReference>
<dbReference type="InterPro" id="IPR011989">
    <property type="entry name" value="ARM-like"/>
</dbReference>
<dbReference type="AlphaFoldDB" id="A0AAD6R3H1"/>